<protein>
    <submittedName>
        <fullName evidence="1">NAD(P)/FAD-dependent oxidoreductase</fullName>
    </submittedName>
</protein>
<keyword evidence="2" id="KW-1185">Reference proteome</keyword>
<name>A0A5C6ZU58_9FLAO</name>
<sequence>MKKKPIGIIGGGLSGLVAAIHLSKNNLPVTVFEKDTYPNHKVCGEYVSLEIVPYLKQLDIHLSDLKPASIDKLQFSDASGKIVNTKLPLGGLGISRYALDEFLYQKAIASGVNFIQALVTDVNYNDDEFELTTNQKGSFQFQVVLGAYGKRSLLDKKLDRQFIEQKSGWLAIKGHYKKDDFPDNLVMLHNFKGGYCGLSKTETGAINVCYLASYNSFKKHKDPISFKNEVLIENPQLRDFFQDATPLFEKDLSIAQISFEKKSSIQDHILMLGDAAGLIHPLSGNGMAMAIHSAKIASGAILNYYKDDCYSRKAMEKEYQKKWKEQFSSRLQMGHILQRILLNPNLSNFVQRIISSFPFLLPKIISRTHGKPIV</sequence>
<dbReference type="EMBL" id="VORY01000006">
    <property type="protein sequence ID" value="TXD94138.1"/>
    <property type="molecule type" value="Genomic_DNA"/>
</dbReference>
<dbReference type="PANTHER" id="PTHR42685">
    <property type="entry name" value="GERANYLGERANYL DIPHOSPHATE REDUCTASE"/>
    <property type="match status" value="1"/>
</dbReference>
<accession>A0A5C6ZU58</accession>
<comment type="caution">
    <text evidence="1">The sequence shown here is derived from an EMBL/GenBank/DDBJ whole genome shotgun (WGS) entry which is preliminary data.</text>
</comment>
<reference evidence="1 2" key="1">
    <citation type="submission" date="2019-08" db="EMBL/GenBank/DDBJ databases">
        <title>Genome sequence of Gillisia hiemivivida IC154 (type strain).</title>
        <authorList>
            <person name="Bowman J.P."/>
        </authorList>
    </citation>
    <scope>NUCLEOTIDE SEQUENCE [LARGE SCALE GENOMIC DNA]</scope>
    <source>
        <strain evidence="1 2">IC154</strain>
    </source>
</reference>
<evidence type="ECO:0000313" key="2">
    <source>
        <dbReference type="Proteomes" id="UP000321367"/>
    </source>
</evidence>
<dbReference type="Pfam" id="PF13450">
    <property type="entry name" value="NAD_binding_8"/>
    <property type="match status" value="1"/>
</dbReference>
<dbReference type="InterPro" id="IPR036188">
    <property type="entry name" value="FAD/NAD-bd_sf"/>
</dbReference>
<dbReference type="PRINTS" id="PR00420">
    <property type="entry name" value="RNGMNOXGNASE"/>
</dbReference>
<organism evidence="1 2">
    <name type="scientific">Gillisia hiemivivida</name>
    <dbReference type="NCBI Taxonomy" id="291190"/>
    <lineage>
        <taxon>Bacteria</taxon>
        <taxon>Pseudomonadati</taxon>
        <taxon>Bacteroidota</taxon>
        <taxon>Flavobacteriia</taxon>
        <taxon>Flavobacteriales</taxon>
        <taxon>Flavobacteriaceae</taxon>
        <taxon>Gillisia</taxon>
    </lineage>
</organism>
<dbReference type="OrthoDB" id="1142316at2"/>
<dbReference type="Gene3D" id="3.50.50.60">
    <property type="entry name" value="FAD/NAD(P)-binding domain"/>
    <property type="match status" value="1"/>
</dbReference>
<gene>
    <name evidence="1" type="ORF">ES724_07685</name>
</gene>
<dbReference type="RefSeq" id="WP_146931769.1">
    <property type="nucleotide sequence ID" value="NZ_CBCSHZ010000005.1"/>
</dbReference>
<dbReference type="Proteomes" id="UP000321367">
    <property type="component" value="Unassembled WGS sequence"/>
</dbReference>
<dbReference type="SUPFAM" id="SSF51905">
    <property type="entry name" value="FAD/NAD(P)-binding domain"/>
    <property type="match status" value="1"/>
</dbReference>
<dbReference type="PANTHER" id="PTHR42685:SF22">
    <property type="entry name" value="CONDITIONED MEDIUM FACTOR RECEPTOR 1"/>
    <property type="match status" value="1"/>
</dbReference>
<evidence type="ECO:0000313" key="1">
    <source>
        <dbReference type="EMBL" id="TXD94138.1"/>
    </source>
</evidence>
<dbReference type="InterPro" id="IPR050407">
    <property type="entry name" value="Geranylgeranyl_reductase"/>
</dbReference>
<dbReference type="AlphaFoldDB" id="A0A5C6ZU58"/>
<proteinExistence type="predicted"/>